<dbReference type="AlphaFoldDB" id="A0A5E7HK78"/>
<evidence type="ECO:0000256" key="1">
    <source>
        <dbReference type="SAM" id="Phobius"/>
    </source>
</evidence>
<dbReference type="RefSeq" id="WP_150635311.1">
    <property type="nucleotide sequence ID" value="NZ_CABVIC010000001.1"/>
</dbReference>
<feature type="transmembrane region" description="Helical" evidence="1">
    <location>
        <begin position="222"/>
        <end position="244"/>
    </location>
</feature>
<dbReference type="Proteomes" id="UP000326067">
    <property type="component" value="Unassembled WGS sequence"/>
</dbReference>
<keyword evidence="1" id="KW-1133">Transmembrane helix</keyword>
<keyword evidence="1" id="KW-0812">Transmembrane</keyword>
<feature type="transmembrane region" description="Helical" evidence="1">
    <location>
        <begin position="140"/>
        <end position="161"/>
    </location>
</feature>
<accession>A0A5E7HK78</accession>
<organism evidence="2 3">
    <name type="scientific">Pseudomonas fluorescens</name>
    <dbReference type="NCBI Taxonomy" id="294"/>
    <lineage>
        <taxon>Bacteria</taxon>
        <taxon>Pseudomonadati</taxon>
        <taxon>Pseudomonadota</taxon>
        <taxon>Gammaproteobacteria</taxon>
        <taxon>Pseudomonadales</taxon>
        <taxon>Pseudomonadaceae</taxon>
        <taxon>Pseudomonas</taxon>
    </lineage>
</organism>
<sequence length="245" mass="27016">MSLSVLRFAWSKIRDHQVSKYALLLIAPVVVKPLDFTPTRRPIHLRLKGLWGLPVVVAGVWAAIAGFSLEWVYGSSVGPGVSVGEALKIVGRLKNMAWVLVTASTAILLYSISVLRWGFHCAAIQLLRRWFPTISMPHCLFFVVNTSGWGLWFAIYIYGLFQAIKWWVSAGKPTYAPDVSNLTEPLLHLTVLCAVGGLLHLTTRNSNEGLRALYGGHQGLTFLVTLVGIILMFLLGSISLMLGYP</sequence>
<evidence type="ECO:0000313" key="3">
    <source>
        <dbReference type="Proteomes" id="UP000326067"/>
    </source>
</evidence>
<feature type="transmembrane region" description="Helical" evidence="1">
    <location>
        <begin position="97"/>
        <end position="119"/>
    </location>
</feature>
<proteinExistence type="predicted"/>
<protein>
    <submittedName>
        <fullName evidence="2">Uncharacterized protein</fullName>
    </submittedName>
</protein>
<dbReference type="EMBL" id="CABVIC010000001">
    <property type="protein sequence ID" value="VVO64395.1"/>
    <property type="molecule type" value="Genomic_DNA"/>
</dbReference>
<gene>
    <name evidence="2" type="ORF">PS847_00972</name>
</gene>
<feature type="transmembrane region" description="Helical" evidence="1">
    <location>
        <begin position="181"/>
        <end position="201"/>
    </location>
</feature>
<reference evidence="2 3" key="1">
    <citation type="submission" date="2019-09" db="EMBL/GenBank/DDBJ databases">
        <authorList>
            <person name="Chandra G."/>
            <person name="Truman W A."/>
        </authorList>
    </citation>
    <scope>NUCLEOTIDE SEQUENCE [LARGE SCALE GENOMIC DNA]</scope>
    <source>
        <strain evidence="2">PS847</strain>
    </source>
</reference>
<name>A0A5E7HK78_PSEFL</name>
<feature type="transmembrane region" description="Helical" evidence="1">
    <location>
        <begin position="50"/>
        <end position="73"/>
    </location>
</feature>
<evidence type="ECO:0000313" key="2">
    <source>
        <dbReference type="EMBL" id="VVO64395.1"/>
    </source>
</evidence>
<keyword evidence="1" id="KW-0472">Membrane</keyword>